<feature type="chain" id="PRO_5038382592" description="Lipoprotein" evidence="1">
    <location>
        <begin position="21"/>
        <end position="259"/>
    </location>
</feature>
<dbReference type="Proteomes" id="UP000298653">
    <property type="component" value="Chromosome"/>
</dbReference>
<keyword evidence="1" id="KW-0732">Signal</keyword>
<evidence type="ECO:0000313" key="3">
    <source>
        <dbReference type="Proteomes" id="UP000298653"/>
    </source>
</evidence>
<protein>
    <recommendedName>
        <fullName evidence="4">Lipoprotein</fullName>
    </recommendedName>
</protein>
<gene>
    <name evidence="2" type="ORF">AR1Y2_2266</name>
</gene>
<keyword evidence="3" id="KW-1185">Reference proteome</keyword>
<dbReference type="NCBIfam" id="NF038353">
    <property type="entry name" value="FxLYD_dom"/>
    <property type="match status" value="1"/>
</dbReference>
<proteinExistence type="predicted"/>
<organism evidence="2 3">
    <name type="scientific">Anaerostipes rhamnosivorans</name>
    <dbReference type="NCBI Taxonomy" id="1229621"/>
    <lineage>
        <taxon>Bacteria</taxon>
        <taxon>Bacillati</taxon>
        <taxon>Bacillota</taxon>
        <taxon>Clostridia</taxon>
        <taxon>Lachnospirales</taxon>
        <taxon>Lachnospiraceae</taxon>
        <taxon>Anaerostipes</taxon>
    </lineage>
</organism>
<reference evidence="2 3" key="1">
    <citation type="submission" date="2019-05" db="EMBL/GenBank/DDBJ databases">
        <title>Complete genome sequencing of Anaerostipes rhamnosivorans.</title>
        <authorList>
            <person name="Bui T.P.N."/>
            <person name="de Vos W.M."/>
        </authorList>
    </citation>
    <scope>NUCLEOTIDE SEQUENCE [LARGE SCALE GENOMIC DNA]</scope>
    <source>
        <strain evidence="2 3">1y2</strain>
    </source>
</reference>
<evidence type="ECO:0000256" key="1">
    <source>
        <dbReference type="SAM" id="SignalP"/>
    </source>
</evidence>
<name>A0A4V1EGD7_9FIRM</name>
<sequence>MKKKALLLTICTLLIFTLTACSNKSTNEFCDDDFLKYMAKGLDERWDTKTPDDVVAGSEKQQEHFENIVTKELNGIQQYKDKKFKDSELQELAIKYINQLKAQKSALKYMTVNSNKYDDLWSKAYDERSKLIVEINKKYDLKISDRNKKILTEMETNAKEVTDKEETDNKVKQMVNSSKLKLISSEYGYKEYKIILENNTTSKFTSFQLDVKLKDKNNVIIETLTDYANNWEPKTKVQFSFSTDKKFKSYELVPSYYTD</sequence>
<evidence type="ECO:0000313" key="2">
    <source>
        <dbReference type="EMBL" id="QCP35720.1"/>
    </source>
</evidence>
<dbReference type="InterPro" id="IPR047676">
    <property type="entry name" value="FxLYD_dom"/>
</dbReference>
<dbReference type="AlphaFoldDB" id="A0A4V1EGD7"/>
<dbReference type="RefSeq" id="WP_137329047.1">
    <property type="nucleotide sequence ID" value="NZ_CP040058.1"/>
</dbReference>
<dbReference type="PROSITE" id="PS51257">
    <property type="entry name" value="PROKAR_LIPOPROTEIN"/>
    <property type="match status" value="1"/>
</dbReference>
<accession>A0A4V1EGD7</accession>
<dbReference type="OrthoDB" id="2050439at2"/>
<feature type="signal peptide" evidence="1">
    <location>
        <begin position="1"/>
        <end position="20"/>
    </location>
</feature>
<dbReference type="KEGG" id="arf:AR1Y2_2266"/>
<evidence type="ECO:0008006" key="4">
    <source>
        <dbReference type="Google" id="ProtNLM"/>
    </source>
</evidence>
<dbReference type="EMBL" id="CP040058">
    <property type="protein sequence ID" value="QCP35720.1"/>
    <property type="molecule type" value="Genomic_DNA"/>
</dbReference>